<dbReference type="RefSeq" id="WP_267663878.1">
    <property type="nucleotide sequence ID" value="NZ_JAODIX010000030.1"/>
</dbReference>
<evidence type="ECO:0000313" key="3">
    <source>
        <dbReference type="Proteomes" id="UP001596390"/>
    </source>
</evidence>
<evidence type="ECO:0000313" key="2">
    <source>
        <dbReference type="EMBL" id="MFC7186871.1"/>
    </source>
</evidence>
<comment type="caution">
    <text evidence="2">The sequence shown here is derived from an EMBL/GenBank/DDBJ whole genome shotgun (WGS) entry which is preliminary data.</text>
</comment>
<accession>A0ABD5YHN7</accession>
<organism evidence="2 3">
    <name type="scientific">Halorubrum yunnanense</name>
    <dbReference type="NCBI Taxonomy" id="1526162"/>
    <lineage>
        <taxon>Archaea</taxon>
        <taxon>Methanobacteriati</taxon>
        <taxon>Methanobacteriota</taxon>
        <taxon>Stenosarchaea group</taxon>
        <taxon>Halobacteria</taxon>
        <taxon>Halobacteriales</taxon>
        <taxon>Haloferacaceae</taxon>
        <taxon>Halorubrum</taxon>
    </lineage>
</organism>
<protein>
    <submittedName>
        <fullName evidence="2">Uncharacterized protein</fullName>
    </submittedName>
</protein>
<keyword evidence="3" id="KW-1185">Reference proteome</keyword>
<dbReference type="Proteomes" id="UP001596390">
    <property type="component" value="Unassembled WGS sequence"/>
</dbReference>
<dbReference type="EMBL" id="JBHSZZ010000030">
    <property type="protein sequence ID" value="MFC7186871.1"/>
    <property type="molecule type" value="Genomic_DNA"/>
</dbReference>
<reference evidence="2 3" key="1">
    <citation type="journal article" date="2019" name="Int. J. Syst. Evol. Microbiol.">
        <title>The Global Catalogue of Microorganisms (GCM) 10K type strain sequencing project: providing services to taxonomists for standard genome sequencing and annotation.</title>
        <authorList>
            <consortium name="The Broad Institute Genomics Platform"/>
            <consortium name="The Broad Institute Genome Sequencing Center for Infectious Disease"/>
            <person name="Wu L."/>
            <person name="Ma J."/>
        </authorList>
    </citation>
    <scope>NUCLEOTIDE SEQUENCE [LARGE SCALE GENOMIC DNA]</scope>
    <source>
        <strain evidence="2 3">Q85</strain>
    </source>
</reference>
<feature type="region of interest" description="Disordered" evidence="1">
    <location>
        <begin position="1"/>
        <end position="35"/>
    </location>
</feature>
<proteinExistence type="predicted"/>
<name>A0ABD5YHN7_9EURY</name>
<gene>
    <name evidence="2" type="ORF">ACFQMK_08230</name>
</gene>
<sequence>MQTGTIPARRIATEPASDRSAPPTGPCRTATTASVESAPTSVSAALDVDAVGLVEVAA</sequence>
<evidence type="ECO:0000256" key="1">
    <source>
        <dbReference type="SAM" id="MobiDB-lite"/>
    </source>
</evidence>
<dbReference type="AlphaFoldDB" id="A0ABD5YHN7"/>